<feature type="non-terminal residue" evidence="1">
    <location>
        <position position="1"/>
    </location>
</feature>
<reference evidence="1" key="1">
    <citation type="journal article" date="2013" name="Environ. Microbiol.">
        <title>Microbiota from the distal guts of lean and obese adolescents exhibit partial functional redundancy besides clear differences in community structure.</title>
        <authorList>
            <person name="Ferrer M."/>
            <person name="Ruiz A."/>
            <person name="Lanza F."/>
            <person name="Haange S.B."/>
            <person name="Oberbach A."/>
            <person name="Till H."/>
            <person name="Bargiela R."/>
            <person name="Campoy C."/>
            <person name="Segura M.T."/>
            <person name="Richter M."/>
            <person name="von Bergen M."/>
            <person name="Seifert J."/>
            <person name="Suarez A."/>
        </authorList>
    </citation>
    <scope>NUCLEOTIDE SEQUENCE</scope>
</reference>
<gene>
    <name evidence="1" type="ORF">OBE_04047</name>
</gene>
<keyword evidence="1" id="KW-0378">Hydrolase</keyword>
<evidence type="ECO:0000313" key="1">
    <source>
        <dbReference type="EMBL" id="EKC70132.1"/>
    </source>
</evidence>
<protein>
    <submittedName>
        <fullName evidence="1">Superfamily protein DNA and RNA helicase</fullName>
    </submittedName>
</protein>
<dbReference type="EMBL" id="AJWZ01002742">
    <property type="protein sequence ID" value="EKC70132.1"/>
    <property type="molecule type" value="Genomic_DNA"/>
</dbReference>
<organism evidence="1">
    <name type="scientific">human gut metagenome</name>
    <dbReference type="NCBI Taxonomy" id="408170"/>
    <lineage>
        <taxon>unclassified sequences</taxon>
        <taxon>metagenomes</taxon>
        <taxon>organismal metagenomes</taxon>
    </lineage>
</organism>
<comment type="caution">
    <text evidence="1">The sequence shown here is derived from an EMBL/GenBank/DDBJ whole genome shotgun (WGS) entry which is preliminary data.</text>
</comment>
<accession>K1TAF3</accession>
<keyword evidence="1" id="KW-0347">Helicase</keyword>
<proteinExistence type="predicted"/>
<dbReference type="GO" id="GO:0004386">
    <property type="term" value="F:helicase activity"/>
    <property type="evidence" value="ECO:0007669"/>
    <property type="project" value="UniProtKB-KW"/>
</dbReference>
<keyword evidence="1" id="KW-0067">ATP-binding</keyword>
<keyword evidence="1" id="KW-0547">Nucleotide-binding</keyword>
<sequence>ARKCADVDQAALSYGEIKALCTGDDRIREKLTLDNRVKELNSLKADYTIQNMSLKMLLRLIPKNASNSFVLSAT</sequence>
<dbReference type="AlphaFoldDB" id="K1TAF3"/>
<name>K1TAF3_9ZZZZ</name>